<dbReference type="Proteomes" id="UP000187455">
    <property type="component" value="Unassembled WGS sequence"/>
</dbReference>
<name>A0A1R0GTG3_9FUNG</name>
<sequence length="185" mass="19874">ESAVSENSVGDSPAVDTANSNTDNTSTFEKHVVGCLLGFKSGSPIDKFATIKKAFNEYAKVQFVEIDADNLGGIIRFKEPVAETVLDTIVTADPETKAVVIDSHPVSVHILDDDQTRQFSQRLDISSSNCVCRSKASAWSPVEYICSTISDMSLHTLCNSRSRSPSTLSESPDLGLNPVVVTSTC</sequence>
<feature type="region of interest" description="Disordered" evidence="2">
    <location>
        <begin position="1"/>
        <end position="23"/>
    </location>
</feature>
<keyword evidence="5" id="KW-1185">Reference proteome</keyword>
<gene>
    <name evidence="4" type="ORF">AYI68_g5719</name>
</gene>
<evidence type="ECO:0000259" key="3">
    <source>
        <dbReference type="Pfam" id="PF08777"/>
    </source>
</evidence>
<evidence type="ECO:0000256" key="1">
    <source>
        <dbReference type="ARBA" id="ARBA00022884"/>
    </source>
</evidence>
<keyword evidence="1" id="KW-0694">RNA-binding</keyword>
<evidence type="ECO:0000313" key="5">
    <source>
        <dbReference type="Proteomes" id="UP000187455"/>
    </source>
</evidence>
<reference evidence="4 5" key="1">
    <citation type="journal article" date="2016" name="Mol. Biol. Evol.">
        <title>Genome-Wide Survey of Gut Fungi (Harpellales) Reveals the First Horizontally Transferred Ubiquitin Gene from a Mosquito Host.</title>
        <authorList>
            <person name="Wang Y."/>
            <person name="White M.M."/>
            <person name="Kvist S."/>
            <person name="Moncalvo J.M."/>
        </authorList>
    </citation>
    <scope>NUCLEOTIDE SEQUENCE [LARGE SCALE GENOMIC DNA]</scope>
    <source>
        <strain evidence="4 5">ALG-7-W6</strain>
    </source>
</reference>
<accession>A0A1R0GTG3</accession>
<dbReference type="OrthoDB" id="439993at2759"/>
<feature type="compositionally biased region" description="Polar residues" evidence="2">
    <location>
        <begin position="1"/>
        <end position="10"/>
    </location>
</feature>
<dbReference type="Gene3D" id="3.30.70.330">
    <property type="match status" value="1"/>
</dbReference>
<dbReference type="Pfam" id="PF08777">
    <property type="entry name" value="RRM_3"/>
    <property type="match status" value="1"/>
</dbReference>
<evidence type="ECO:0000313" key="4">
    <source>
        <dbReference type="EMBL" id="OLY80190.1"/>
    </source>
</evidence>
<dbReference type="EMBL" id="LSSL01003689">
    <property type="protein sequence ID" value="OLY80190.1"/>
    <property type="molecule type" value="Genomic_DNA"/>
</dbReference>
<feature type="non-terminal residue" evidence="4">
    <location>
        <position position="1"/>
    </location>
</feature>
<evidence type="ECO:0000256" key="2">
    <source>
        <dbReference type="SAM" id="MobiDB-lite"/>
    </source>
</evidence>
<dbReference type="GO" id="GO:0003723">
    <property type="term" value="F:RNA binding"/>
    <property type="evidence" value="ECO:0007669"/>
    <property type="project" value="UniProtKB-KW"/>
</dbReference>
<dbReference type="InterPro" id="IPR012677">
    <property type="entry name" value="Nucleotide-bd_a/b_plait_sf"/>
</dbReference>
<feature type="domain" description="XRRM" evidence="3">
    <location>
        <begin position="34"/>
        <end position="122"/>
    </location>
</feature>
<comment type="caution">
    <text evidence="4">The sequence shown here is derived from an EMBL/GenBank/DDBJ whole genome shotgun (WGS) entry which is preliminary data.</text>
</comment>
<dbReference type="AlphaFoldDB" id="A0A1R0GTG3"/>
<dbReference type="InterPro" id="IPR014886">
    <property type="entry name" value="La_xRRM"/>
</dbReference>
<protein>
    <recommendedName>
        <fullName evidence="3">XRRM domain-containing protein</fullName>
    </recommendedName>
</protein>
<organism evidence="4 5">
    <name type="scientific">Smittium mucronatum</name>
    <dbReference type="NCBI Taxonomy" id="133383"/>
    <lineage>
        <taxon>Eukaryota</taxon>
        <taxon>Fungi</taxon>
        <taxon>Fungi incertae sedis</taxon>
        <taxon>Zoopagomycota</taxon>
        <taxon>Kickxellomycotina</taxon>
        <taxon>Harpellomycetes</taxon>
        <taxon>Harpellales</taxon>
        <taxon>Legeriomycetaceae</taxon>
        <taxon>Smittium</taxon>
    </lineage>
</organism>
<proteinExistence type="predicted"/>